<dbReference type="GeneID" id="16797046"/>
<dbReference type="InterPro" id="IPR011855">
    <property type="entry name" value="Phgtail_TP901_1"/>
</dbReference>
<gene>
    <name evidence="1" type="ORF">Phi10:1_gp084</name>
</gene>
<dbReference type="OrthoDB" id="36385at10239"/>
<reference evidence="2" key="2">
    <citation type="submission" date="2013-03" db="EMBL/GenBank/DDBJ databases">
        <title>The Cellulophaga phages: a novel, diverse, and globally ubiquitous model system.</title>
        <authorList>
            <person name="Holmfeldt K."/>
            <person name="Solonenko N."/>
            <person name="Shah M."/>
            <person name="Corrier K."/>
            <person name="Riemann L."/>
            <person name="VerBerkmoes N.C."/>
            <person name="Sullivan M.B."/>
        </authorList>
    </citation>
    <scope>NUCLEOTIDE SEQUENCE [LARGE SCALE GENOMIC DNA]</scope>
</reference>
<evidence type="ECO:0000313" key="1">
    <source>
        <dbReference type="EMBL" id="AGO48425.1"/>
    </source>
</evidence>
<dbReference type="NCBIfam" id="TIGR02126">
    <property type="entry name" value="phgtail_TP901_1"/>
    <property type="match status" value="1"/>
</dbReference>
<dbReference type="KEGG" id="vg:16797046"/>
<protein>
    <submittedName>
        <fullName evidence="1">Phage tail protein</fullName>
    </submittedName>
</protein>
<dbReference type="Pfam" id="PF06199">
    <property type="entry name" value="Phage_tail_2"/>
    <property type="match status" value="1"/>
</dbReference>
<proteinExistence type="predicted"/>
<sequence length="151" mass="16185">MAGETKIKGNDFLFLVWDADADTPFYRPLACLTSNSWSSDAETIDTETKCNPGVVEKEYGAVSNSFSIEGEYIDTTSVGGYTTRASHDWLHSKQSAKQKVIIKIQTGLADNAAYYATAIVSSLELTGDVNQVATFSATLDAEGVASIDPNA</sequence>
<name>S0A0T8_9CAUD</name>
<dbReference type="RefSeq" id="YP_008242003.1">
    <property type="nucleotide sequence ID" value="NC_021802.1"/>
</dbReference>
<dbReference type="Proteomes" id="UP000014711">
    <property type="component" value="Segment"/>
</dbReference>
<keyword evidence="2" id="KW-1185">Reference proteome</keyword>
<reference evidence="1 2" key="1">
    <citation type="journal article" date="2013" name="Proc. Natl. Acad. Sci. U.S.A.">
        <title>Twelve previously unknown phage genera are ubiquitous in global oceans.</title>
        <authorList>
            <person name="Holmfeldt K."/>
            <person name="Solonenko N."/>
            <person name="Shah M."/>
            <person name="Corrier K."/>
            <person name="Riemann L."/>
            <person name="Verberkmoes N.C."/>
            <person name="Sullivan M.B."/>
        </authorList>
    </citation>
    <scope>NUCLEOTIDE SEQUENCE [LARGE SCALE GENOMIC DNA]</scope>
    <source>
        <strain evidence="1">Phi10:1</strain>
    </source>
</reference>
<evidence type="ECO:0000313" key="2">
    <source>
        <dbReference type="Proteomes" id="UP000014711"/>
    </source>
</evidence>
<organism evidence="1 2">
    <name type="scientific">Cellulophaga phage phi10:1</name>
    <dbReference type="NCBI Taxonomy" id="1327981"/>
    <lineage>
        <taxon>Viruses</taxon>
        <taxon>Duplodnaviria</taxon>
        <taxon>Heunggongvirae</taxon>
        <taxon>Uroviricota</taxon>
        <taxon>Caudoviricetes</taxon>
        <taxon>Assiduviridae</taxon>
        <taxon>Cebadecemvirus</taxon>
        <taxon>Cebadecemvirus phi10una</taxon>
    </lineage>
</organism>
<accession>S0A0T8</accession>
<dbReference type="EMBL" id="KC821618">
    <property type="protein sequence ID" value="AGO48425.1"/>
    <property type="molecule type" value="Genomic_DNA"/>
</dbReference>